<reference evidence="10" key="1">
    <citation type="journal article" date="2023" name="Insect Mol. Biol.">
        <title>Genome sequencing provides insights into the evolution of gene families encoding plant cell wall-degrading enzymes in longhorned beetles.</title>
        <authorList>
            <person name="Shin N.R."/>
            <person name="Okamura Y."/>
            <person name="Kirsch R."/>
            <person name="Pauchet Y."/>
        </authorList>
    </citation>
    <scope>NUCLEOTIDE SEQUENCE</scope>
    <source>
        <strain evidence="10">MMC_N1</strain>
    </source>
</reference>
<evidence type="ECO:0000259" key="9">
    <source>
        <dbReference type="Pfam" id="PF00698"/>
    </source>
</evidence>
<dbReference type="Proteomes" id="UP001162164">
    <property type="component" value="Unassembled WGS sequence"/>
</dbReference>
<dbReference type="Gene3D" id="3.40.366.10">
    <property type="entry name" value="Malonyl-Coenzyme A Acyl Carrier Protein, domain 2"/>
    <property type="match status" value="1"/>
</dbReference>
<evidence type="ECO:0000256" key="4">
    <source>
        <dbReference type="ARBA" id="ARBA00022857"/>
    </source>
</evidence>
<dbReference type="SUPFAM" id="SSF55048">
    <property type="entry name" value="Probable ACP-binding domain of malonyl-CoA ACP transacylase"/>
    <property type="match status" value="1"/>
</dbReference>
<keyword evidence="1" id="KW-0596">Phosphopantetheine</keyword>
<sequence length="108" mass="11893">MNDEVINCWYRCAYGDGVITAEQAVLIAYARGWATKNTKLIPGLMASVGLSLEECQALLPDDIFVACHNSIDNVTISGPEESITRFAEKLLNRGIFLRIVKTANIAFQ</sequence>
<gene>
    <name evidence="10" type="ORF">NQ317_008468</name>
</gene>
<keyword evidence="7" id="KW-0275">Fatty acid biosynthesis</keyword>
<dbReference type="InterPro" id="IPR050091">
    <property type="entry name" value="PKS_NRPS_Biosynth_Enz"/>
</dbReference>
<keyword evidence="4" id="KW-0521">NADP</keyword>
<dbReference type="InterPro" id="IPR014043">
    <property type="entry name" value="Acyl_transferase_dom"/>
</dbReference>
<organism evidence="10 11">
    <name type="scientific">Molorchus minor</name>
    <dbReference type="NCBI Taxonomy" id="1323400"/>
    <lineage>
        <taxon>Eukaryota</taxon>
        <taxon>Metazoa</taxon>
        <taxon>Ecdysozoa</taxon>
        <taxon>Arthropoda</taxon>
        <taxon>Hexapoda</taxon>
        <taxon>Insecta</taxon>
        <taxon>Pterygota</taxon>
        <taxon>Neoptera</taxon>
        <taxon>Endopterygota</taxon>
        <taxon>Coleoptera</taxon>
        <taxon>Polyphaga</taxon>
        <taxon>Cucujiformia</taxon>
        <taxon>Chrysomeloidea</taxon>
        <taxon>Cerambycidae</taxon>
        <taxon>Lamiinae</taxon>
        <taxon>Monochamini</taxon>
        <taxon>Molorchus</taxon>
    </lineage>
</organism>
<evidence type="ECO:0000313" key="10">
    <source>
        <dbReference type="EMBL" id="KAJ8976434.1"/>
    </source>
</evidence>
<keyword evidence="2" id="KW-0444">Lipid biosynthesis</keyword>
<dbReference type="PANTHER" id="PTHR43775:SF7">
    <property type="entry name" value="FATTY ACID SYNTHASE"/>
    <property type="match status" value="1"/>
</dbReference>
<evidence type="ECO:0000256" key="6">
    <source>
        <dbReference type="ARBA" id="ARBA00023098"/>
    </source>
</evidence>
<keyword evidence="8" id="KW-0511">Multifunctional enzyme</keyword>
<dbReference type="PANTHER" id="PTHR43775">
    <property type="entry name" value="FATTY ACID SYNTHASE"/>
    <property type="match status" value="1"/>
</dbReference>
<feature type="domain" description="Malonyl-CoA:ACP transacylase (MAT)" evidence="9">
    <location>
        <begin position="11"/>
        <end position="107"/>
    </location>
</feature>
<keyword evidence="11" id="KW-1185">Reference proteome</keyword>
<keyword evidence="3" id="KW-0276">Fatty acid metabolism</keyword>
<evidence type="ECO:0000256" key="7">
    <source>
        <dbReference type="ARBA" id="ARBA00023160"/>
    </source>
</evidence>
<proteinExistence type="predicted"/>
<comment type="caution">
    <text evidence="10">The sequence shown here is derived from an EMBL/GenBank/DDBJ whole genome shotgun (WGS) entry which is preliminary data.</text>
</comment>
<evidence type="ECO:0000256" key="5">
    <source>
        <dbReference type="ARBA" id="ARBA00023002"/>
    </source>
</evidence>
<keyword evidence="6" id="KW-0443">Lipid metabolism</keyword>
<evidence type="ECO:0000256" key="2">
    <source>
        <dbReference type="ARBA" id="ARBA00022516"/>
    </source>
</evidence>
<dbReference type="InterPro" id="IPR016036">
    <property type="entry name" value="Malonyl_transacylase_ACP-bd"/>
</dbReference>
<evidence type="ECO:0000256" key="8">
    <source>
        <dbReference type="ARBA" id="ARBA00023268"/>
    </source>
</evidence>
<evidence type="ECO:0000256" key="3">
    <source>
        <dbReference type="ARBA" id="ARBA00022832"/>
    </source>
</evidence>
<evidence type="ECO:0000313" key="11">
    <source>
        <dbReference type="Proteomes" id="UP001162164"/>
    </source>
</evidence>
<dbReference type="EMBL" id="JAPWTJ010000672">
    <property type="protein sequence ID" value="KAJ8976434.1"/>
    <property type="molecule type" value="Genomic_DNA"/>
</dbReference>
<evidence type="ECO:0000256" key="1">
    <source>
        <dbReference type="ARBA" id="ARBA00022450"/>
    </source>
</evidence>
<dbReference type="InterPro" id="IPR001227">
    <property type="entry name" value="Ac_transferase_dom_sf"/>
</dbReference>
<accession>A0ABQ9JFS5</accession>
<keyword evidence="5" id="KW-0560">Oxidoreductase</keyword>
<protein>
    <recommendedName>
        <fullName evidence="9">Malonyl-CoA:ACP transacylase (MAT) domain-containing protein</fullName>
    </recommendedName>
</protein>
<dbReference type="Pfam" id="PF00698">
    <property type="entry name" value="Acyl_transf_1"/>
    <property type="match status" value="1"/>
</dbReference>
<name>A0ABQ9JFS5_9CUCU</name>